<feature type="region of interest" description="Disordered" evidence="1">
    <location>
        <begin position="1"/>
        <end position="110"/>
    </location>
</feature>
<organism evidence="2 3">
    <name type="scientific">Fulvimonas yonginensis</name>
    <dbReference type="NCBI Taxonomy" id="1495200"/>
    <lineage>
        <taxon>Bacteria</taxon>
        <taxon>Pseudomonadati</taxon>
        <taxon>Pseudomonadota</taxon>
        <taxon>Gammaproteobacteria</taxon>
        <taxon>Lysobacterales</taxon>
        <taxon>Rhodanobacteraceae</taxon>
        <taxon>Fulvimonas</taxon>
    </lineage>
</organism>
<evidence type="ECO:0000256" key="1">
    <source>
        <dbReference type="SAM" id="MobiDB-lite"/>
    </source>
</evidence>
<keyword evidence="3" id="KW-1185">Reference proteome</keyword>
<dbReference type="Proteomes" id="UP001381174">
    <property type="component" value="Unassembled WGS sequence"/>
</dbReference>
<gene>
    <name evidence="2" type="ORF">WAT24_08360</name>
</gene>
<accession>A0ABU8JCK3</accession>
<feature type="compositionally biased region" description="Basic and acidic residues" evidence="1">
    <location>
        <begin position="1"/>
        <end position="12"/>
    </location>
</feature>
<comment type="caution">
    <text evidence="2">The sequence shown here is derived from an EMBL/GenBank/DDBJ whole genome shotgun (WGS) entry which is preliminary data.</text>
</comment>
<dbReference type="EMBL" id="JBBBNY010000004">
    <property type="protein sequence ID" value="MEI7036767.1"/>
    <property type="molecule type" value="Genomic_DNA"/>
</dbReference>
<sequence>MARAPSNDERAPDPAGVDAGPQSGPGGAGGEPSGAALQAQEQDRPAARHVPQDAGHREHSSDTTRPGYRARPAGQSGVGLQEDRTSALDEPPGEGNYIASDQGDKPLRNG</sequence>
<proteinExistence type="predicted"/>
<evidence type="ECO:0000313" key="2">
    <source>
        <dbReference type="EMBL" id="MEI7036767.1"/>
    </source>
</evidence>
<reference evidence="2 3" key="1">
    <citation type="journal article" date="2014" name="Int. J. Syst. Evol. Microbiol.">
        <title>Fulvimonas yonginensis sp. nov., isolated from greenhouse soil, and emended description of the genus Fulvimonas.</title>
        <authorList>
            <person name="Ahn J.H."/>
            <person name="Kim S.J."/>
            <person name="Weon H.Y."/>
            <person name="Hong S.B."/>
            <person name="Seok S.J."/>
            <person name="Kwon S.W."/>
        </authorList>
    </citation>
    <scope>NUCLEOTIDE SEQUENCE [LARGE SCALE GENOMIC DNA]</scope>
    <source>
        <strain evidence="2 3">KACC 16952</strain>
    </source>
</reference>
<dbReference type="RefSeq" id="WP_336807388.1">
    <property type="nucleotide sequence ID" value="NZ_JBBBNY010000004.1"/>
</dbReference>
<name>A0ABU8JCK3_9GAMM</name>
<feature type="compositionally biased region" description="Gly residues" evidence="1">
    <location>
        <begin position="23"/>
        <end position="32"/>
    </location>
</feature>
<evidence type="ECO:0000313" key="3">
    <source>
        <dbReference type="Proteomes" id="UP001381174"/>
    </source>
</evidence>
<protein>
    <submittedName>
        <fullName evidence="2">Uncharacterized protein</fullName>
    </submittedName>
</protein>
<feature type="compositionally biased region" description="Basic and acidic residues" evidence="1">
    <location>
        <begin position="41"/>
        <end position="62"/>
    </location>
</feature>